<dbReference type="GO" id="GO:0006368">
    <property type="term" value="P:transcription elongation by RNA polymerase II"/>
    <property type="evidence" value="ECO:0007669"/>
    <property type="project" value="InterPro"/>
</dbReference>
<dbReference type="InterPro" id="IPR006289">
    <property type="entry name" value="TFSII"/>
</dbReference>
<comment type="similarity">
    <text evidence="8">Belongs to the TFS-II family.</text>
</comment>
<dbReference type="PANTHER" id="PTHR11477:SF0">
    <property type="entry name" value="IP08861P-RELATED"/>
    <property type="match status" value="1"/>
</dbReference>
<dbReference type="Pfam" id="PF01096">
    <property type="entry name" value="Zn_ribbon_TFIIS"/>
    <property type="match status" value="1"/>
</dbReference>
<feature type="domain" description="TFIIS central" evidence="12">
    <location>
        <begin position="172"/>
        <end position="287"/>
    </location>
</feature>
<dbReference type="SUPFAM" id="SSF47676">
    <property type="entry name" value="Conserved domain common to transcription factors TFIIS, elongin A, CRSP70"/>
    <property type="match status" value="1"/>
</dbReference>
<comment type="function">
    <text evidence="8">Necessary for efficient RNA polymerase II transcription elongation past template-encoded arresting sites.</text>
</comment>
<comment type="caution">
    <text evidence="13">The sequence shown here is derived from an EMBL/GenBank/DDBJ whole genome shotgun (WGS) entry which is preliminary data.</text>
</comment>
<evidence type="ECO:0000256" key="6">
    <source>
        <dbReference type="PROSITE-ProRule" id="PRU00472"/>
    </source>
</evidence>
<gene>
    <name evidence="13" type="ORF">Clacol_008469</name>
</gene>
<dbReference type="Proteomes" id="UP001050691">
    <property type="component" value="Unassembled WGS sequence"/>
</dbReference>
<evidence type="ECO:0000256" key="8">
    <source>
        <dbReference type="RuleBase" id="RU368078"/>
    </source>
</evidence>
<feature type="compositionally biased region" description="Polar residues" evidence="9">
    <location>
        <begin position="126"/>
        <end position="137"/>
    </location>
</feature>
<dbReference type="AlphaFoldDB" id="A0AAV5AHU7"/>
<keyword evidence="8" id="KW-0804">Transcription</keyword>
<dbReference type="SMART" id="SM00440">
    <property type="entry name" value="ZnF_C2C2"/>
    <property type="match status" value="1"/>
</dbReference>
<dbReference type="PROSITE" id="PS51321">
    <property type="entry name" value="TFIIS_CENTRAL"/>
    <property type="match status" value="1"/>
</dbReference>
<dbReference type="SMART" id="SM00509">
    <property type="entry name" value="TFS2N"/>
    <property type="match status" value="1"/>
</dbReference>
<dbReference type="Pfam" id="PF07500">
    <property type="entry name" value="TFIIS_M"/>
    <property type="match status" value="1"/>
</dbReference>
<dbReference type="GO" id="GO:0000977">
    <property type="term" value="F:RNA polymerase II transcription regulatory region sequence-specific DNA binding"/>
    <property type="evidence" value="ECO:0007669"/>
    <property type="project" value="TreeGrafter"/>
</dbReference>
<dbReference type="GO" id="GO:0031440">
    <property type="term" value="P:regulation of mRNA 3'-end processing"/>
    <property type="evidence" value="ECO:0007669"/>
    <property type="project" value="TreeGrafter"/>
</dbReference>
<dbReference type="InterPro" id="IPR003618">
    <property type="entry name" value="TFIIS_cen_dom"/>
</dbReference>
<dbReference type="SMART" id="SM00510">
    <property type="entry name" value="TFS2M"/>
    <property type="match status" value="1"/>
</dbReference>
<proteinExistence type="inferred from homology"/>
<organism evidence="13 14">
    <name type="scientific">Clathrus columnatus</name>
    <dbReference type="NCBI Taxonomy" id="1419009"/>
    <lineage>
        <taxon>Eukaryota</taxon>
        <taxon>Fungi</taxon>
        <taxon>Dikarya</taxon>
        <taxon>Basidiomycota</taxon>
        <taxon>Agaricomycotina</taxon>
        <taxon>Agaricomycetes</taxon>
        <taxon>Phallomycetidae</taxon>
        <taxon>Phallales</taxon>
        <taxon>Clathraceae</taxon>
        <taxon>Clathrus</taxon>
    </lineage>
</organism>
<dbReference type="PANTHER" id="PTHR11477">
    <property type="entry name" value="TRANSCRIPTION FACTOR S-II ZINC FINGER DOMAIN-CONTAINING PROTEIN"/>
    <property type="match status" value="1"/>
</dbReference>
<dbReference type="InterPro" id="IPR035100">
    <property type="entry name" value="TF_IIS-typ"/>
</dbReference>
<dbReference type="GO" id="GO:0001139">
    <property type="term" value="F:RNA polymerase II complex recruiting activity"/>
    <property type="evidence" value="ECO:0007669"/>
    <property type="project" value="TreeGrafter"/>
</dbReference>
<evidence type="ECO:0000313" key="13">
    <source>
        <dbReference type="EMBL" id="GJJ14207.1"/>
    </source>
</evidence>
<keyword evidence="14" id="KW-1185">Reference proteome</keyword>
<dbReference type="InterPro" id="IPR017923">
    <property type="entry name" value="TFIIS_N"/>
</dbReference>
<evidence type="ECO:0000256" key="9">
    <source>
        <dbReference type="SAM" id="MobiDB-lite"/>
    </source>
</evidence>
<keyword evidence="2 8" id="KW-0479">Metal-binding</keyword>
<dbReference type="GO" id="GO:0008270">
    <property type="term" value="F:zinc ion binding"/>
    <property type="evidence" value="ECO:0007669"/>
    <property type="project" value="UniProtKB-UniRule"/>
</dbReference>
<dbReference type="InterPro" id="IPR035441">
    <property type="entry name" value="TFIIS/LEDGF_dom_sf"/>
</dbReference>
<dbReference type="GO" id="GO:0031564">
    <property type="term" value="P:transcription antitermination"/>
    <property type="evidence" value="ECO:0007669"/>
    <property type="project" value="TreeGrafter"/>
</dbReference>
<feature type="compositionally biased region" description="Low complexity" evidence="9">
    <location>
        <begin position="91"/>
        <end position="120"/>
    </location>
</feature>
<accession>A0AAV5AHU7</accession>
<evidence type="ECO:0000256" key="1">
    <source>
        <dbReference type="ARBA" id="ARBA00004123"/>
    </source>
</evidence>
<dbReference type="CDD" id="cd13749">
    <property type="entry name" value="Zn-ribbon_TFIIS"/>
    <property type="match status" value="1"/>
</dbReference>
<dbReference type="NCBIfam" id="TIGR01385">
    <property type="entry name" value="TFSII"/>
    <property type="match status" value="1"/>
</dbReference>
<dbReference type="Gene3D" id="2.20.25.10">
    <property type="match status" value="1"/>
</dbReference>
<evidence type="ECO:0000313" key="14">
    <source>
        <dbReference type="Proteomes" id="UP001050691"/>
    </source>
</evidence>
<keyword evidence="5 7" id="KW-0539">Nucleus</keyword>
<feature type="domain" description="TFIIS N-terminal" evidence="11">
    <location>
        <begin position="13"/>
        <end position="87"/>
    </location>
</feature>
<evidence type="ECO:0000256" key="2">
    <source>
        <dbReference type="ARBA" id="ARBA00022723"/>
    </source>
</evidence>
<reference evidence="13" key="1">
    <citation type="submission" date="2021-10" db="EMBL/GenBank/DDBJ databases">
        <title>De novo Genome Assembly of Clathrus columnatus (Basidiomycota, Fungi) Using Illumina and Nanopore Sequence Data.</title>
        <authorList>
            <person name="Ogiso-Tanaka E."/>
            <person name="Itagaki H."/>
            <person name="Hosoya T."/>
            <person name="Hosaka K."/>
        </authorList>
    </citation>
    <scope>NUCLEOTIDE SEQUENCE</scope>
    <source>
        <strain evidence="13">MO-923</strain>
    </source>
</reference>
<evidence type="ECO:0000256" key="5">
    <source>
        <dbReference type="ARBA" id="ARBA00023242"/>
    </source>
</evidence>
<dbReference type="Gene3D" id="1.20.930.10">
    <property type="entry name" value="Conserved domain common to transcription factors TFIIS, elongin A, CRSP70"/>
    <property type="match status" value="1"/>
</dbReference>
<dbReference type="InterPro" id="IPR001222">
    <property type="entry name" value="Znf_TFIIS"/>
</dbReference>
<sequence>MTTPYGPKSAEIVELRGRVRVLQAAVSDKDITDVLIWLKKNVVATEALLRETKAGLAVGKLRTHASKSVADLAKDLVKKWKAEVDRAKAKTPGAASTGSNGGTTAPSTTTSTTGSGSETPQPRPTIDTSVRGPSSIHSPLTPGLSTTTTTANGVARSSKTDGIPTDVLHDSVRDKCLQMLYDAVCIDSSVSPAQLHKVSMAIEKSVYTMNGSDTSAAYRAKIRSLYLNLKEKTNPRLRQAVVNGDITPERLCTMTSKEMASDERKEEDKKLSEANFHKALGSEELAAETDAFQCGRCKQRKTRYYQQQTRSADEPMTTFVTCVVTISQRFTFV</sequence>
<evidence type="ECO:0000256" key="4">
    <source>
        <dbReference type="ARBA" id="ARBA00022833"/>
    </source>
</evidence>
<dbReference type="PROSITE" id="PS51133">
    <property type="entry name" value="ZF_TFIIS_2"/>
    <property type="match status" value="1"/>
</dbReference>
<keyword evidence="8" id="KW-0238">DNA-binding</keyword>
<evidence type="ECO:0000259" key="11">
    <source>
        <dbReference type="PROSITE" id="PS51319"/>
    </source>
</evidence>
<keyword evidence="3 6" id="KW-0863">Zinc-finger</keyword>
<name>A0AAV5AHU7_9AGAM</name>
<evidence type="ECO:0000256" key="3">
    <source>
        <dbReference type="ARBA" id="ARBA00022771"/>
    </source>
</evidence>
<dbReference type="PROSITE" id="PS51319">
    <property type="entry name" value="TFIIS_N"/>
    <property type="match status" value="1"/>
</dbReference>
<dbReference type="Pfam" id="PF08711">
    <property type="entry name" value="Med26"/>
    <property type="match status" value="1"/>
</dbReference>
<dbReference type="FunFam" id="1.10.472.30:FF:000003">
    <property type="entry name" value="Transcription elongation factor S-II"/>
    <property type="match status" value="1"/>
</dbReference>
<dbReference type="SUPFAM" id="SSF46942">
    <property type="entry name" value="Elongation factor TFIIS domain 2"/>
    <property type="match status" value="1"/>
</dbReference>
<dbReference type="GO" id="GO:0006362">
    <property type="term" value="P:transcription elongation by RNA polymerase I"/>
    <property type="evidence" value="ECO:0007669"/>
    <property type="project" value="TreeGrafter"/>
</dbReference>
<dbReference type="InterPro" id="IPR036575">
    <property type="entry name" value="TFIIS_cen_dom_sf"/>
</dbReference>
<dbReference type="Gene3D" id="1.10.472.30">
    <property type="entry name" value="Transcription elongation factor S-II, central domain"/>
    <property type="match status" value="1"/>
</dbReference>
<evidence type="ECO:0000259" key="12">
    <source>
        <dbReference type="PROSITE" id="PS51321"/>
    </source>
</evidence>
<dbReference type="PIRSF" id="PIRSF006704">
    <property type="entry name" value="TF_IIS"/>
    <property type="match status" value="1"/>
</dbReference>
<comment type="subcellular location">
    <subcellularLocation>
        <location evidence="1 7 8">Nucleus</location>
    </subcellularLocation>
</comment>
<keyword evidence="4 8" id="KW-0862">Zinc</keyword>
<protein>
    <recommendedName>
        <fullName evidence="8">Transcription elongation factor</fullName>
    </recommendedName>
</protein>
<dbReference type="EMBL" id="BPWL01000009">
    <property type="protein sequence ID" value="GJJ14207.1"/>
    <property type="molecule type" value="Genomic_DNA"/>
</dbReference>
<feature type="region of interest" description="Disordered" evidence="9">
    <location>
        <begin position="87"/>
        <end position="166"/>
    </location>
</feature>
<dbReference type="InterPro" id="IPR003617">
    <property type="entry name" value="TFIIS/CRSP70_N_sub"/>
</dbReference>
<evidence type="ECO:0000259" key="10">
    <source>
        <dbReference type="PROSITE" id="PS51133"/>
    </source>
</evidence>
<feature type="domain" description="TFIIS-type" evidence="10">
    <location>
        <begin position="290"/>
        <end position="331"/>
    </location>
</feature>
<keyword evidence="8" id="KW-0805">Transcription regulation</keyword>
<evidence type="ECO:0000256" key="7">
    <source>
        <dbReference type="PROSITE-ProRule" id="PRU00649"/>
    </source>
</evidence>
<feature type="compositionally biased region" description="Low complexity" evidence="9">
    <location>
        <begin position="138"/>
        <end position="150"/>
    </location>
</feature>
<dbReference type="SUPFAM" id="SSF57783">
    <property type="entry name" value="Zinc beta-ribbon"/>
    <property type="match status" value="1"/>
</dbReference>
<dbReference type="GO" id="GO:0005634">
    <property type="term" value="C:nucleus"/>
    <property type="evidence" value="ECO:0007669"/>
    <property type="project" value="UniProtKB-SubCell"/>
</dbReference>